<organism evidence="1 2">
    <name type="scientific">Hibiscus syriacus</name>
    <name type="common">Rose of Sharon</name>
    <dbReference type="NCBI Taxonomy" id="106335"/>
    <lineage>
        <taxon>Eukaryota</taxon>
        <taxon>Viridiplantae</taxon>
        <taxon>Streptophyta</taxon>
        <taxon>Embryophyta</taxon>
        <taxon>Tracheophyta</taxon>
        <taxon>Spermatophyta</taxon>
        <taxon>Magnoliopsida</taxon>
        <taxon>eudicotyledons</taxon>
        <taxon>Gunneridae</taxon>
        <taxon>Pentapetalae</taxon>
        <taxon>rosids</taxon>
        <taxon>malvids</taxon>
        <taxon>Malvales</taxon>
        <taxon>Malvaceae</taxon>
        <taxon>Malvoideae</taxon>
        <taxon>Hibiscus</taxon>
    </lineage>
</organism>
<comment type="caution">
    <text evidence="1">The sequence shown here is derived from an EMBL/GenBank/DDBJ whole genome shotgun (WGS) entry which is preliminary data.</text>
</comment>
<name>A0A6A2X0R5_HIBSY</name>
<dbReference type="AlphaFoldDB" id="A0A6A2X0R5"/>
<proteinExistence type="predicted"/>
<dbReference type="Proteomes" id="UP000436088">
    <property type="component" value="Unassembled WGS sequence"/>
</dbReference>
<evidence type="ECO:0000313" key="1">
    <source>
        <dbReference type="EMBL" id="KAE8668233.1"/>
    </source>
</evidence>
<keyword evidence="2" id="KW-1185">Reference proteome</keyword>
<accession>A0A6A2X0R5</accession>
<gene>
    <name evidence="1" type="ORF">F3Y22_tig00112344pilonHSYRG00268</name>
</gene>
<reference evidence="1" key="1">
    <citation type="submission" date="2019-09" db="EMBL/GenBank/DDBJ databases">
        <title>Draft genome information of white flower Hibiscus syriacus.</title>
        <authorList>
            <person name="Kim Y.-M."/>
        </authorList>
    </citation>
    <scope>NUCLEOTIDE SEQUENCE [LARGE SCALE GENOMIC DNA]</scope>
    <source>
        <strain evidence="1">YM2019G1</strain>
    </source>
</reference>
<dbReference type="EMBL" id="VEPZ02001556">
    <property type="protein sequence ID" value="KAE8668233.1"/>
    <property type="molecule type" value="Genomic_DNA"/>
</dbReference>
<sequence>MIITKSGIVIHGAQSSQNIYLTKFDAQLALNQVQGKLGLRVSDAGDLSLFKYVEEAEFGPGFPVNTVFVMGKLFDANQTSKRFRSRYVDDCFGFPGFSNISNALEDQFKASGEAPPASSIDTITSGT</sequence>
<protein>
    <submittedName>
        <fullName evidence="1">Uncharacterized protein</fullName>
    </submittedName>
</protein>
<evidence type="ECO:0000313" key="2">
    <source>
        <dbReference type="Proteomes" id="UP000436088"/>
    </source>
</evidence>